<gene>
    <name evidence="3" type="primary">LOC112278157</name>
    <name evidence="2" type="ORF">PHYPA_030676</name>
</gene>
<evidence type="ECO:0000313" key="4">
    <source>
        <dbReference type="Proteomes" id="UP000006727"/>
    </source>
</evidence>
<dbReference type="Gramene" id="Pp3c26_15160V3.2">
    <property type="protein sequence ID" value="PAC:32917900.CDS.1"/>
    <property type="gene ID" value="Pp3c26_15160"/>
</dbReference>
<dbReference type="PANTHER" id="PTHR36022">
    <property type="entry name" value="GPI-ANCHORED ADHESIN-LIKE PROTEIN"/>
    <property type="match status" value="1"/>
</dbReference>
<dbReference type="RefSeq" id="XP_024367089.1">
    <property type="nucleotide sequence ID" value="XM_024511321.2"/>
</dbReference>
<evidence type="ECO:0000313" key="3">
    <source>
        <dbReference type="EnsemblPlants" id="PAC:32917899.CDS.1"/>
    </source>
</evidence>
<dbReference type="Gramene" id="Pp3c26_15160V3.1">
    <property type="protein sequence ID" value="PAC:32917899.CDS.1"/>
    <property type="gene ID" value="Pp3c26_15160"/>
</dbReference>
<dbReference type="EMBL" id="ABEU02000026">
    <property type="protein sequence ID" value="PNR27195.1"/>
    <property type="molecule type" value="Genomic_DNA"/>
</dbReference>
<dbReference type="EnsemblPlants" id="Pp3c26_15160V3.1">
    <property type="protein sequence ID" value="PAC:32917899.CDS.1"/>
    <property type="gene ID" value="Pp3c26_15160"/>
</dbReference>
<name>A0A2K1ID40_PHYPA</name>
<dbReference type="Proteomes" id="UP000006727">
    <property type="component" value="Chromosome 26"/>
</dbReference>
<dbReference type="PaxDb" id="3218-PP1S231_33V6.1"/>
<dbReference type="GeneID" id="112278157"/>
<dbReference type="EnsemblPlants" id="Pp3c26_15160V3.2">
    <property type="protein sequence ID" value="PAC:32917900.CDS.1"/>
    <property type="gene ID" value="Pp3c26_15160"/>
</dbReference>
<dbReference type="OrthoDB" id="1921902at2759"/>
<feature type="region of interest" description="Disordered" evidence="1">
    <location>
        <begin position="406"/>
        <end position="495"/>
    </location>
</feature>
<dbReference type="AlphaFoldDB" id="A0A2K1ID40"/>
<dbReference type="KEGG" id="ppp:112278157"/>
<dbReference type="PANTHER" id="PTHR36022:SF1">
    <property type="entry name" value="GPI-ANCHORED ADHESIN-LIKE PROTEIN"/>
    <property type="match status" value="1"/>
</dbReference>
<feature type="compositionally biased region" description="Polar residues" evidence="1">
    <location>
        <begin position="455"/>
        <end position="465"/>
    </location>
</feature>
<feature type="compositionally biased region" description="Basic and acidic residues" evidence="1">
    <location>
        <begin position="635"/>
        <end position="647"/>
    </location>
</feature>
<feature type="region of interest" description="Disordered" evidence="1">
    <location>
        <begin position="103"/>
        <end position="141"/>
    </location>
</feature>
<accession>A0A2K1ID40</accession>
<protein>
    <submittedName>
        <fullName evidence="2 3">Uncharacterized protein</fullName>
    </submittedName>
</protein>
<feature type="region of interest" description="Disordered" evidence="1">
    <location>
        <begin position="625"/>
        <end position="705"/>
    </location>
</feature>
<sequence>MPPPHPTPAGHYSHPKEKKTPGGTSCHLGTPTQSLRRVVKPLGEHNRSRSHSPALDSLSVKDKRTPRSKTTMLPGVDLTRRFADSIHGPCSLATNRGLVDIRSPRGSPTLDRIHEGCPSSLGREKKGPGTGTKTRLRGVDDTPPVKKAIAFSTPYGKDSFRKHEKLVKRKDLNERFIHEAKKDPTTTPAIGTPPLSTKPPIDRHAMADIPHISKDLNFTQLNHIDGQSKFPMFRDLTMPMGCRFVGKANGSDIVSLTEIVSPRDSIHDLMAVKMGHRSSDVVDGLFLVKDAPSELGFNSTELFMLGPKSLSGNALGPEIWKDVRTSGAAISSSRKDVYRMENMCEDHMSKVDEYGGDAVLSPLLCKSPELMSKGFSADETNLNWELREDNVAQEWFRSRGSMSCFESFSGGSKTPEPQPSKSPELSKRAIGEGSRVGSFLGSSGVDRQDDVLHQHTPSPQATSSPEFLKRGSVPPSTGGCFGAGPLMGPEGRSVKDRRKCKPRGILTIEGEFLCSSGSAELFDEEIQFKETISVPALASVEWMVAEGCDAELTGQSSFRGSRNVGALDTDASLKISPGSFNHLLGLGECASAAPRHSRSKSAGSEQMFWKKGLLYEWNLSLSDQKRAESPSPVAEETRDSPIGKLRDFSPMVTPPSRPSDFTGNSLVLGALGSVTDTPPSCRASEVPGEDEVDSTNGTNRADNVGQQGSMSVAKALRELSLDIQSAPLSLSFSLESSPDSCESWQDMYTSESTRWSNASSRGEWGDYLRNNRYEGFDSQFRFHATEEHYPSTNVDTYTKSAFKEVSSTYSDRGDSVLCTPNSTVTSYSNNFESPDGDTWKKFSVSKGPKGVMLNDVERMSTAPFSRDASPDIVGISISISGAPSLDSSSDDFEVPRYHHAVEGVSMNPVHTTPPETGEDTKVHRERFHLYEADYSPSSLLKADAFSGVSVSVMKPRGS</sequence>
<feature type="region of interest" description="Disordered" evidence="1">
    <location>
        <begin position="1"/>
        <end position="71"/>
    </location>
</feature>
<organism evidence="2">
    <name type="scientific">Physcomitrium patens</name>
    <name type="common">Spreading-leaved earth moss</name>
    <name type="synonym">Physcomitrella patens</name>
    <dbReference type="NCBI Taxonomy" id="3218"/>
    <lineage>
        <taxon>Eukaryota</taxon>
        <taxon>Viridiplantae</taxon>
        <taxon>Streptophyta</taxon>
        <taxon>Embryophyta</taxon>
        <taxon>Bryophyta</taxon>
        <taxon>Bryophytina</taxon>
        <taxon>Bryopsida</taxon>
        <taxon>Funariidae</taxon>
        <taxon>Funariales</taxon>
        <taxon>Funariaceae</taxon>
        <taxon>Physcomitrium</taxon>
    </lineage>
</organism>
<evidence type="ECO:0000313" key="2">
    <source>
        <dbReference type="EMBL" id="PNR27195.1"/>
    </source>
</evidence>
<reference evidence="3" key="3">
    <citation type="submission" date="2020-12" db="UniProtKB">
        <authorList>
            <consortium name="EnsemblPlants"/>
        </authorList>
    </citation>
    <scope>IDENTIFICATION</scope>
</reference>
<proteinExistence type="predicted"/>
<dbReference type="EnsemblPlants" id="Pp3c26_15160V3.3">
    <property type="protein sequence ID" value="PAC:32917901.CDS.1"/>
    <property type="gene ID" value="Pp3c26_15160"/>
</dbReference>
<reference evidence="2 4" key="1">
    <citation type="journal article" date="2008" name="Science">
        <title>The Physcomitrella genome reveals evolutionary insights into the conquest of land by plants.</title>
        <authorList>
            <person name="Rensing S."/>
            <person name="Lang D."/>
            <person name="Zimmer A."/>
            <person name="Terry A."/>
            <person name="Salamov A."/>
            <person name="Shapiro H."/>
            <person name="Nishiyama T."/>
            <person name="Perroud P.-F."/>
            <person name="Lindquist E."/>
            <person name="Kamisugi Y."/>
            <person name="Tanahashi T."/>
            <person name="Sakakibara K."/>
            <person name="Fujita T."/>
            <person name="Oishi K."/>
            <person name="Shin-I T."/>
            <person name="Kuroki Y."/>
            <person name="Toyoda A."/>
            <person name="Suzuki Y."/>
            <person name="Hashimoto A."/>
            <person name="Yamaguchi K."/>
            <person name="Sugano A."/>
            <person name="Kohara Y."/>
            <person name="Fujiyama A."/>
            <person name="Anterola A."/>
            <person name="Aoki S."/>
            <person name="Ashton N."/>
            <person name="Barbazuk W.B."/>
            <person name="Barker E."/>
            <person name="Bennetzen J."/>
            <person name="Bezanilla M."/>
            <person name="Blankenship R."/>
            <person name="Cho S.H."/>
            <person name="Dutcher S."/>
            <person name="Estelle M."/>
            <person name="Fawcett J.A."/>
            <person name="Gundlach H."/>
            <person name="Hanada K."/>
            <person name="Heyl A."/>
            <person name="Hicks K.A."/>
            <person name="Hugh J."/>
            <person name="Lohr M."/>
            <person name="Mayer K."/>
            <person name="Melkozernov A."/>
            <person name="Murata T."/>
            <person name="Nelson D."/>
            <person name="Pils B."/>
            <person name="Prigge M."/>
            <person name="Reiss B."/>
            <person name="Renner T."/>
            <person name="Rombauts S."/>
            <person name="Rushton P."/>
            <person name="Sanderfoot A."/>
            <person name="Schween G."/>
            <person name="Shiu S.-H."/>
            <person name="Stueber K."/>
            <person name="Theodoulou F.L."/>
            <person name="Tu H."/>
            <person name="Van de Peer Y."/>
            <person name="Verrier P.J."/>
            <person name="Waters E."/>
            <person name="Wood A."/>
            <person name="Yang L."/>
            <person name="Cove D."/>
            <person name="Cuming A."/>
            <person name="Hasebe M."/>
            <person name="Lucas S."/>
            <person name="Mishler D.B."/>
            <person name="Reski R."/>
            <person name="Grigoriev I."/>
            <person name="Quatrano R.S."/>
            <person name="Boore J.L."/>
        </authorList>
    </citation>
    <scope>NUCLEOTIDE SEQUENCE [LARGE SCALE GENOMIC DNA]</scope>
    <source>
        <strain evidence="3 4">cv. Gransden 2004</strain>
    </source>
</reference>
<evidence type="ECO:0000256" key="1">
    <source>
        <dbReference type="SAM" id="MobiDB-lite"/>
    </source>
</evidence>
<keyword evidence="4" id="KW-1185">Reference proteome</keyword>
<dbReference type="RefSeq" id="XP_024367088.1">
    <property type="nucleotide sequence ID" value="XM_024511320.2"/>
</dbReference>
<reference evidence="2 4" key="2">
    <citation type="journal article" date="2018" name="Plant J.">
        <title>The Physcomitrella patens chromosome-scale assembly reveals moss genome structure and evolution.</title>
        <authorList>
            <person name="Lang D."/>
            <person name="Ullrich K.K."/>
            <person name="Murat F."/>
            <person name="Fuchs J."/>
            <person name="Jenkins J."/>
            <person name="Haas F.B."/>
            <person name="Piednoel M."/>
            <person name="Gundlach H."/>
            <person name="Van Bel M."/>
            <person name="Meyberg R."/>
            <person name="Vives C."/>
            <person name="Morata J."/>
            <person name="Symeonidi A."/>
            <person name="Hiss M."/>
            <person name="Muchero W."/>
            <person name="Kamisugi Y."/>
            <person name="Saleh O."/>
            <person name="Blanc G."/>
            <person name="Decker E.L."/>
            <person name="van Gessel N."/>
            <person name="Grimwood J."/>
            <person name="Hayes R.D."/>
            <person name="Graham S.W."/>
            <person name="Gunter L.E."/>
            <person name="McDaniel S.F."/>
            <person name="Hoernstein S.N.W."/>
            <person name="Larsson A."/>
            <person name="Li F.W."/>
            <person name="Perroud P.F."/>
            <person name="Phillips J."/>
            <person name="Ranjan P."/>
            <person name="Rokshar D.S."/>
            <person name="Rothfels C.J."/>
            <person name="Schneider L."/>
            <person name="Shu S."/>
            <person name="Stevenson D.W."/>
            <person name="Thummler F."/>
            <person name="Tillich M."/>
            <person name="Villarreal Aguilar J.C."/>
            <person name="Widiez T."/>
            <person name="Wong G.K."/>
            <person name="Wymore A."/>
            <person name="Zhang Y."/>
            <person name="Zimmer A.D."/>
            <person name="Quatrano R.S."/>
            <person name="Mayer K.F.X."/>
            <person name="Goodstein D."/>
            <person name="Casacuberta J.M."/>
            <person name="Vandepoele K."/>
            <person name="Reski R."/>
            <person name="Cuming A.C."/>
            <person name="Tuskan G.A."/>
            <person name="Maumus F."/>
            <person name="Salse J."/>
            <person name="Schmutz J."/>
            <person name="Rensing S.A."/>
        </authorList>
    </citation>
    <scope>NUCLEOTIDE SEQUENCE [LARGE SCALE GENOMIC DNA]</scope>
    <source>
        <strain evidence="3 4">cv. Gransden 2004</strain>
    </source>
</reference>
<dbReference type="Gramene" id="Pp3c26_15160V3.3">
    <property type="protein sequence ID" value="PAC:32917901.CDS.1"/>
    <property type="gene ID" value="Pp3c26_15160"/>
</dbReference>
<dbReference type="RefSeq" id="XP_024367087.1">
    <property type="nucleotide sequence ID" value="XM_024511319.2"/>
</dbReference>
<feature type="compositionally biased region" description="Polar residues" evidence="1">
    <location>
        <begin position="694"/>
        <end position="705"/>
    </location>
</feature>